<evidence type="ECO:0000259" key="5">
    <source>
        <dbReference type="SMART" id="SM00829"/>
    </source>
</evidence>
<evidence type="ECO:0000313" key="6">
    <source>
        <dbReference type="EMBL" id="AEF82777.1"/>
    </source>
</evidence>
<comment type="cofactor">
    <cofactor evidence="4">
        <name>Zn(2+)</name>
        <dbReference type="ChEBI" id="CHEBI:29105"/>
    </cofactor>
</comment>
<name>F5YCC5_LEAAZ</name>
<dbReference type="GO" id="GO:0008743">
    <property type="term" value="F:L-threonine 3-dehydrogenase activity"/>
    <property type="evidence" value="ECO:0007669"/>
    <property type="project" value="UniProtKB-EC"/>
</dbReference>
<dbReference type="Proteomes" id="UP000009222">
    <property type="component" value="Chromosome"/>
</dbReference>
<proteinExistence type="inferred from homology"/>
<evidence type="ECO:0000256" key="1">
    <source>
        <dbReference type="ARBA" id="ARBA00022723"/>
    </source>
</evidence>
<evidence type="ECO:0000256" key="4">
    <source>
        <dbReference type="RuleBase" id="RU361277"/>
    </source>
</evidence>
<comment type="similarity">
    <text evidence="4">Belongs to the zinc-containing alcohol dehydrogenase family.</text>
</comment>
<dbReference type="InterPro" id="IPR013154">
    <property type="entry name" value="ADH-like_N"/>
</dbReference>
<dbReference type="PROSITE" id="PS00059">
    <property type="entry name" value="ADH_ZINC"/>
    <property type="match status" value="1"/>
</dbReference>
<dbReference type="KEGG" id="taz:TREAZ_2888"/>
<dbReference type="Gene3D" id="3.40.50.720">
    <property type="entry name" value="NAD(P)-binding Rossmann-like Domain"/>
    <property type="match status" value="1"/>
</dbReference>
<organism evidence="6 7">
    <name type="scientific">Leadbettera azotonutricia (strain ATCC BAA-888 / DSM 13862 / ZAS-9)</name>
    <name type="common">Treponema azotonutricium</name>
    <dbReference type="NCBI Taxonomy" id="545695"/>
    <lineage>
        <taxon>Bacteria</taxon>
        <taxon>Pseudomonadati</taxon>
        <taxon>Spirochaetota</taxon>
        <taxon>Spirochaetia</taxon>
        <taxon>Spirochaetales</taxon>
        <taxon>Breznakiellaceae</taxon>
        <taxon>Leadbettera</taxon>
    </lineage>
</organism>
<dbReference type="STRING" id="545695.TREAZ_2888"/>
<evidence type="ECO:0000256" key="2">
    <source>
        <dbReference type="ARBA" id="ARBA00022833"/>
    </source>
</evidence>
<keyword evidence="3 6" id="KW-0560">Oxidoreductase</keyword>
<dbReference type="GO" id="GO:0008270">
    <property type="term" value="F:zinc ion binding"/>
    <property type="evidence" value="ECO:0007669"/>
    <property type="project" value="InterPro"/>
</dbReference>
<protein>
    <submittedName>
        <fullName evidence="6">L-threonine 3-dehydrogenase</fullName>
        <ecNumber evidence="6">1.1.1.103</ecNumber>
    </submittedName>
</protein>
<dbReference type="RefSeq" id="WP_015712653.1">
    <property type="nucleotide sequence ID" value="NC_015577.1"/>
</dbReference>
<dbReference type="EC" id="1.1.1.103" evidence="6"/>
<reference evidence="6 7" key="2">
    <citation type="journal article" date="2011" name="ISME J.">
        <title>RNA-seq reveals cooperative metabolic interactions between two termite-gut spirochete species in co-culture.</title>
        <authorList>
            <person name="Rosenthal A.Z."/>
            <person name="Matson E.G."/>
            <person name="Eldar A."/>
            <person name="Leadbetter J.R."/>
        </authorList>
    </citation>
    <scope>NUCLEOTIDE SEQUENCE [LARGE SCALE GENOMIC DNA]</scope>
    <source>
        <strain evidence="7">ATCC BAA-888 / DSM 13862 / ZAS-9</strain>
    </source>
</reference>
<dbReference type="InParanoid" id="F5YCC5"/>
<keyword evidence="7" id="KW-1185">Reference proteome</keyword>
<accession>F5YCC5</accession>
<dbReference type="eggNOG" id="COG1063">
    <property type="taxonomic scope" value="Bacteria"/>
</dbReference>
<dbReference type="Pfam" id="PF08240">
    <property type="entry name" value="ADH_N"/>
    <property type="match status" value="1"/>
</dbReference>
<dbReference type="PANTHER" id="PTHR43401:SF2">
    <property type="entry name" value="L-THREONINE 3-DEHYDROGENASE"/>
    <property type="match status" value="1"/>
</dbReference>
<evidence type="ECO:0000313" key="7">
    <source>
        <dbReference type="Proteomes" id="UP000009222"/>
    </source>
</evidence>
<feature type="domain" description="Enoyl reductase (ER)" evidence="5">
    <location>
        <begin position="9"/>
        <end position="342"/>
    </location>
</feature>
<dbReference type="PANTHER" id="PTHR43401">
    <property type="entry name" value="L-THREONINE 3-DEHYDROGENASE"/>
    <property type="match status" value="1"/>
</dbReference>
<dbReference type="InterPro" id="IPR002328">
    <property type="entry name" value="ADH_Zn_CS"/>
</dbReference>
<dbReference type="Pfam" id="PF00107">
    <property type="entry name" value="ADH_zinc_N"/>
    <property type="match status" value="1"/>
</dbReference>
<dbReference type="InterPro" id="IPR050129">
    <property type="entry name" value="Zn_alcohol_dh"/>
</dbReference>
<dbReference type="InterPro" id="IPR011032">
    <property type="entry name" value="GroES-like_sf"/>
</dbReference>
<dbReference type="OrthoDB" id="9791234at2"/>
<dbReference type="InterPro" id="IPR036291">
    <property type="entry name" value="NAD(P)-bd_dom_sf"/>
</dbReference>
<dbReference type="SMART" id="SM00829">
    <property type="entry name" value="PKS_ER"/>
    <property type="match status" value="1"/>
</dbReference>
<dbReference type="EMBL" id="CP001841">
    <property type="protein sequence ID" value="AEF82777.1"/>
    <property type="molecule type" value="Genomic_DNA"/>
</dbReference>
<dbReference type="SUPFAM" id="SSF50129">
    <property type="entry name" value="GroES-like"/>
    <property type="match status" value="1"/>
</dbReference>
<keyword evidence="2 4" id="KW-0862">Zinc</keyword>
<dbReference type="HOGENOM" id="CLU_026673_11_0_12"/>
<keyword evidence="1 4" id="KW-0479">Metal-binding</keyword>
<dbReference type="CDD" id="cd08235">
    <property type="entry name" value="iditol_2_DH_like"/>
    <property type="match status" value="1"/>
</dbReference>
<dbReference type="SUPFAM" id="SSF51735">
    <property type="entry name" value="NAD(P)-binding Rossmann-fold domains"/>
    <property type="match status" value="1"/>
</dbReference>
<sequence length="347" mass="37145">MKAAVYLDKDKMEVKEVPTPKPDADSILVKVRACAVCGSDIRIFHHGNSRVKPPQILGHEAAGEVVEAGANVTRFKKGDRVAIGADVPCGECPFCEAGIGNNCQINYAMGYQFAGSFAEYVLLNKTVVNYGPVHKIPANLGWDEAALAEPLACVLNAVELTNIRLGDTVVIIGAGPIGCMIIPIAYMSGASKVIVVQRSRPRLENARKFNADAYICSSEEDAISRVLEETGGLGADVIFTANPSPQSHADSLKMAKNRARINFFGGLPAGSTVTLDTNIIHYKELIVCGAHGSLPRHHQQALDLIAAGRPDIKPFISHHFALDDINEAFATAEGHKGMRVVVQPWGA</sequence>
<reference evidence="7" key="1">
    <citation type="submission" date="2009-12" db="EMBL/GenBank/DDBJ databases">
        <title>Complete sequence of Treponema azotonutricium strain ZAS-9.</title>
        <authorList>
            <person name="Tetu S.G."/>
            <person name="Matson E."/>
            <person name="Ren Q."/>
            <person name="Seshadri R."/>
            <person name="Elbourne L."/>
            <person name="Hassan K.A."/>
            <person name="Durkin A."/>
            <person name="Radune D."/>
            <person name="Mohamoud Y."/>
            <person name="Shay R."/>
            <person name="Jin S."/>
            <person name="Zhang X."/>
            <person name="Lucey K."/>
            <person name="Ballor N.R."/>
            <person name="Ottesen E."/>
            <person name="Rosenthal R."/>
            <person name="Allen A."/>
            <person name="Leadbetter J.R."/>
            <person name="Paulsen I.T."/>
        </authorList>
    </citation>
    <scope>NUCLEOTIDE SEQUENCE [LARGE SCALE GENOMIC DNA]</scope>
    <source>
        <strain evidence="7">ATCC BAA-888 / DSM 13862 / ZAS-9</strain>
    </source>
</reference>
<dbReference type="InterPro" id="IPR013149">
    <property type="entry name" value="ADH-like_C"/>
</dbReference>
<dbReference type="Gene3D" id="3.90.180.10">
    <property type="entry name" value="Medium-chain alcohol dehydrogenases, catalytic domain"/>
    <property type="match status" value="1"/>
</dbReference>
<gene>
    <name evidence="6" type="ordered locus">TREAZ_2888</name>
</gene>
<dbReference type="AlphaFoldDB" id="F5YCC5"/>
<evidence type="ECO:0000256" key="3">
    <source>
        <dbReference type="ARBA" id="ARBA00023002"/>
    </source>
</evidence>
<dbReference type="InterPro" id="IPR020843">
    <property type="entry name" value="ER"/>
</dbReference>